<dbReference type="GO" id="GO:0050313">
    <property type="term" value="F:sulfur dioxygenase activity"/>
    <property type="evidence" value="ECO:0007669"/>
    <property type="project" value="InterPro"/>
</dbReference>
<proteinExistence type="predicted"/>
<dbReference type="EMBL" id="MDYN01000035">
    <property type="protein sequence ID" value="OQD80464.1"/>
    <property type="molecule type" value="Genomic_DNA"/>
</dbReference>
<reference evidence="3" key="1">
    <citation type="journal article" date="2017" name="Nat. Microbiol.">
        <title>Global analysis of biosynthetic gene clusters reveals vast potential of secondary metabolite production in Penicillium species.</title>
        <authorList>
            <person name="Nielsen J.C."/>
            <person name="Grijseels S."/>
            <person name="Prigent S."/>
            <person name="Ji B."/>
            <person name="Dainat J."/>
            <person name="Nielsen K.F."/>
            <person name="Frisvad J.C."/>
            <person name="Workman M."/>
            <person name="Nielsen J."/>
        </authorList>
    </citation>
    <scope>NUCLEOTIDE SEQUENCE [LARGE SCALE GENOMIC DNA]</scope>
    <source>
        <strain evidence="3">IBT 31811</strain>
    </source>
</reference>
<dbReference type="InterPro" id="IPR001279">
    <property type="entry name" value="Metallo-B-lactamas"/>
</dbReference>
<evidence type="ECO:0000313" key="3">
    <source>
        <dbReference type="Proteomes" id="UP000191672"/>
    </source>
</evidence>
<gene>
    <name evidence="2" type="ORF">PENANT_c035G06951</name>
</gene>
<dbReference type="PANTHER" id="PTHR43084:SF8">
    <property type="entry name" value="METALLO-BETA-LACTAMASE SUPERFAMILY PROTEIN"/>
    <property type="match status" value="1"/>
</dbReference>
<dbReference type="Gene3D" id="3.60.15.10">
    <property type="entry name" value="Ribonuclease Z/Hydroxyacylglutathione hydrolase-like"/>
    <property type="match status" value="1"/>
</dbReference>
<dbReference type="STRING" id="416450.A0A1V6PTW8"/>
<accession>A0A1V6PTW8</accession>
<dbReference type="AlphaFoldDB" id="A0A1V6PTW8"/>
<evidence type="ECO:0000313" key="2">
    <source>
        <dbReference type="EMBL" id="OQD80464.1"/>
    </source>
</evidence>
<keyword evidence="3" id="KW-1185">Reference proteome</keyword>
<protein>
    <recommendedName>
        <fullName evidence="1">Metallo-beta-lactamase domain-containing protein</fullName>
    </recommendedName>
</protein>
<dbReference type="PANTHER" id="PTHR43084">
    <property type="entry name" value="PERSULFIDE DIOXYGENASE ETHE1"/>
    <property type="match status" value="1"/>
</dbReference>
<comment type="caution">
    <text evidence="2">The sequence shown here is derived from an EMBL/GenBank/DDBJ whole genome shotgun (WGS) entry which is preliminary data.</text>
</comment>
<dbReference type="OrthoDB" id="449487at2759"/>
<dbReference type="Proteomes" id="UP000191672">
    <property type="component" value="Unassembled WGS sequence"/>
</dbReference>
<name>A0A1V6PTW8_9EURO</name>
<dbReference type="GO" id="GO:0006749">
    <property type="term" value="P:glutathione metabolic process"/>
    <property type="evidence" value="ECO:0007669"/>
    <property type="project" value="InterPro"/>
</dbReference>
<dbReference type="InterPro" id="IPR036866">
    <property type="entry name" value="RibonucZ/Hydroxyglut_hydro"/>
</dbReference>
<dbReference type="InterPro" id="IPR051682">
    <property type="entry name" value="Mito_Persulfide_Diox"/>
</dbReference>
<sequence length="299" mass="33553">MEPIIHSIIDKETGTWQYIVACPNSRNAVIIDPVLNLEPTQPKIMTSSADSLLDVVSSHNYTVVRLLETHAHADHLTAAYYLQRRLLVLQQCKVPICTGYRIKQVQDFFAAIYNVPKTDLDGAFDHLFQDDEIFSIGNLTAQVLHLPGHTPDHSGFLIGSNIFTGDSIFNPDVGSARCDFPKGDPNALFQSMHKLLCMPSHYNLYTGHDYPPEDSGRDPMPYVTVAEQRERNKHVKGGTKQEEFVAWRRARDSVLKNPRLLHQALQVNIRGGRLPRGPGNSQTSFFLTPVEIPSLLTEV</sequence>
<dbReference type="SUPFAM" id="SSF56281">
    <property type="entry name" value="Metallo-hydrolase/oxidoreductase"/>
    <property type="match status" value="1"/>
</dbReference>
<dbReference type="Pfam" id="PF00753">
    <property type="entry name" value="Lactamase_B"/>
    <property type="match status" value="1"/>
</dbReference>
<dbReference type="SMART" id="SM00849">
    <property type="entry name" value="Lactamase_B"/>
    <property type="match status" value="1"/>
</dbReference>
<dbReference type="GO" id="GO:0070813">
    <property type="term" value="P:hydrogen sulfide metabolic process"/>
    <property type="evidence" value="ECO:0007669"/>
    <property type="project" value="TreeGrafter"/>
</dbReference>
<evidence type="ECO:0000259" key="1">
    <source>
        <dbReference type="SMART" id="SM00849"/>
    </source>
</evidence>
<organism evidence="2 3">
    <name type="scientific">Penicillium antarcticum</name>
    <dbReference type="NCBI Taxonomy" id="416450"/>
    <lineage>
        <taxon>Eukaryota</taxon>
        <taxon>Fungi</taxon>
        <taxon>Dikarya</taxon>
        <taxon>Ascomycota</taxon>
        <taxon>Pezizomycotina</taxon>
        <taxon>Eurotiomycetes</taxon>
        <taxon>Eurotiomycetidae</taxon>
        <taxon>Eurotiales</taxon>
        <taxon>Aspergillaceae</taxon>
        <taxon>Penicillium</taxon>
    </lineage>
</organism>
<feature type="domain" description="Metallo-beta-lactamase" evidence="1">
    <location>
        <begin position="14"/>
        <end position="208"/>
    </location>
</feature>
<dbReference type="InterPro" id="IPR044528">
    <property type="entry name" value="POD-like_MBL-fold"/>
</dbReference>
<dbReference type="CDD" id="cd07724">
    <property type="entry name" value="POD-like_MBL-fold"/>
    <property type="match status" value="1"/>
</dbReference>